<evidence type="ECO:0000313" key="4">
    <source>
        <dbReference type="Proteomes" id="UP000018538"/>
    </source>
</evidence>
<sequence length="871" mass="103692">MVLLFKPHIWCGKFLITWHNFENCKKKCGKYCCIFYQNVCNKNNNKKEIKIINKLSPNLNSFKNKNKFEENKFEEKKFEENKFEEKKFDIDDLNKYNLKNNKISFDILNQIINYVLLEKNDNKLNIENLLLLLIIFNKNFPDYKNKFENEFYLKVLTCIMSKIKLKLHYLYTSKMLIYALNILTNLKLADNDILKIFINKCDYFIKNEEYEIYDLVGFLRIFSEIYIFNKHYNSINLQNFNWVLIKNICNKLVYNFDFLFLPYKDNTFSFNLRKKISRQIFQIVNTQNGPLNFNKNKLDTKRGGNTNDRNGNNNNDNNDDDNGDDNGDDNNDDNGDDNGDGSIYADPNTPNAIILDTLFSICKSLKDLNYSHIPLSNEITNIIKIYFFNKNKLINLDQDYDSLNKIFYIMNCFLFLKLDYHMFYKYILNNFIQFLKNYKNLLLIFFLLSKNNLFPSKVIHIFDSIFLQNIKQKKYNSQNLIIILESYALHKYRNSNIIQHILNFCNIISLEYLSFTKTGKVVEQNGVCQNSECDGEERGDNSLCNSLTILDKIKILYSLFHLDIYIENILVDITTKLLNKPELIHEIPYKFLIKLLLSFCYFSFKNKDIYNMIIKNLIKYDILIDNIYLNQLKIIELSLRTQHVPNVYNKLDSECYEYMNYIKNKEKEIEYNIKSDLQKEVKNILLTFNLTPLEEVSIGPYNVDFIEEDKTFQNISKNEIYYKKESNNSTKIILSDKKNYENIGKIIIEVNGEHHFYRNTKSYTSFSKLKHKLLSDLGYIVINIPYFDWAILKTYLNKKSYIKKIINDKSNIDMVSILPYNQQTLLLKNKELQNIKNTIHSEDAKSAFINNIAEFRRKKKLKFLKKKIKEI</sequence>
<dbReference type="EMBL" id="KI635738">
    <property type="protein sequence ID" value="ETB60970.1"/>
    <property type="molecule type" value="Genomic_DNA"/>
</dbReference>
<keyword evidence="4" id="KW-1185">Reference proteome</keyword>
<dbReference type="Pfam" id="PF08373">
    <property type="entry name" value="RAP"/>
    <property type="match status" value="1"/>
</dbReference>
<evidence type="ECO:0000256" key="1">
    <source>
        <dbReference type="SAM" id="MobiDB-lite"/>
    </source>
</evidence>
<dbReference type="Proteomes" id="UP000018538">
    <property type="component" value="Unassembled WGS sequence"/>
</dbReference>
<gene>
    <name evidence="3" type="ORF">YYC_01925</name>
</gene>
<dbReference type="OrthoDB" id="9985850at2759"/>
<accession>V7PPR4</accession>
<evidence type="ECO:0000313" key="3">
    <source>
        <dbReference type="EMBL" id="ETB60970.1"/>
    </source>
</evidence>
<evidence type="ECO:0000259" key="2">
    <source>
        <dbReference type="PROSITE" id="PS51286"/>
    </source>
</evidence>
<organism evidence="3 4">
    <name type="scientific">Plasmodium yoelii 17X</name>
    <dbReference type="NCBI Taxonomy" id="1323249"/>
    <lineage>
        <taxon>Eukaryota</taxon>
        <taxon>Sar</taxon>
        <taxon>Alveolata</taxon>
        <taxon>Apicomplexa</taxon>
        <taxon>Aconoidasida</taxon>
        <taxon>Haemosporida</taxon>
        <taxon>Plasmodiidae</taxon>
        <taxon>Plasmodium</taxon>
        <taxon>Plasmodium (Vinckeia)</taxon>
    </lineage>
</organism>
<feature type="domain" description="RAP" evidence="2">
    <location>
        <begin position="746"/>
        <end position="804"/>
    </location>
</feature>
<dbReference type="PROSITE" id="PS51286">
    <property type="entry name" value="RAP"/>
    <property type="match status" value="1"/>
</dbReference>
<feature type="compositionally biased region" description="Acidic residues" evidence="1">
    <location>
        <begin position="317"/>
        <end position="339"/>
    </location>
</feature>
<feature type="region of interest" description="Disordered" evidence="1">
    <location>
        <begin position="292"/>
        <end position="342"/>
    </location>
</feature>
<name>V7PPR4_PLAYE</name>
<feature type="compositionally biased region" description="Low complexity" evidence="1">
    <location>
        <begin position="303"/>
        <end position="316"/>
    </location>
</feature>
<dbReference type="AlphaFoldDB" id="V7PPR4"/>
<proteinExistence type="predicted"/>
<dbReference type="InterPro" id="IPR013584">
    <property type="entry name" value="RAP"/>
</dbReference>
<protein>
    <recommendedName>
        <fullName evidence="2">RAP domain-containing protein</fullName>
    </recommendedName>
</protein>
<reference evidence="3 4" key="1">
    <citation type="submission" date="2013-11" db="EMBL/GenBank/DDBJ databases">
        <title>The Genome Sequence of Plasmodium yoelii 17X.</title>
        <authorList>
            <consortium name="The Broad Institute Genomics Platform"/>
            <consortium name="The Broad Institute Genome Sequencing Center for Infectious Disease"/>
            <person name="Neafsey D."/>
            <person name="Adams J."/>
            <person name="Walker B."/>
            <person name="Young S.K."/>
            <person name="Zeng Q."/>
            <person name="Gargeya S."/>
            <person name="Fitzgerald M."/>
            <person name="Haas B."/>
            <person name="Abouelleil A."/>
            <person name="Alvarado L."/>
            <person name="Chapman S.B."/>
            <person name="Gainer-Dewar J."/>
            <person name="Goldberg J."/>
            <person name="Griggs A."/>
            <person name="Gujja S."/>
            <person name="Hansen M."/>
            <person name="Howarth C."/>
            <person name="Imamovic A."/>
            <person name="Ireland A."/>
            <person name="Larimer J."/>
            <person name="McCowan C."/>
            <person name="Murphy C."/>
            <person name="Pearson M."/>
            <person name="Poon T.W."/>
            <person name="Priest M."/>
            <person name="Roberts A."/>
            <person name="Saif S."/>
            <person name="Shea T."/>
            <person name="Sykes S."/>
            <person name="Wortman J."/>
            <person name="Nusbaum C."/>
            <person name="Birren B."/>
        </authorList>
    </citation>
    <scope>NUCLEOTIDE SEQUENCE [LARGE SCALE GENOMIC DNA]</scope>
    <source>
        <strain evidence="3 4">17X</strain>
    </source>
</reference>
<dbReference type="SMART" id="SM00952">
    <property type="entry name" value="RAP"/>
    <property type="match status" value="1"/>
</dbReference>